<feature type="domain" description="Signal transduction histidine kinase subgroup 3 dimerisation and phosphoacceptor" evidence="8">
    <location>
        <begin position="399"/>
        <end position="463"/>
    </location>
</feature>
<name>A0A0J6D2C1_9BACL</name>
<dbReference type="Pfam" id="PF13185">
    <property type="entry name" value="GAF_2"/>
    <property type="match status" value="1"/>
</dbReference>
<evidence type="ECO:0000259" key="7">
    <source>
        <dbReference type="Pfam" id="PF02518"/>
    </source>
</evidence>
<feature type="transmembrane region" description="Helical" evidence="6">
    <location>
        <begin position="177"/>
        <end position="198"/>
    </location>
</feature>
<evidence type="ECO:0000259" key="8">
    <source>
        <dbReference type="Pfam" id="PF07730"/>
    </source>
</evidence>
<dbReference type="GO" id="GO:0000155">
    <property type="term" value="F:phosphorelay sensor kinase activity"/>
    <property type="evidence" value="ECO:0007669"/>
    <property type="project" value="InterPro"/>
</dbReference>
<dbReference type="GO" id="GO:0046983">
    <property type="term" value="F:protein dimerization activity"/>
    <property type="evidence" value="ECO:0007669"/>
    <property type="project" value="InterPro"/>
</dbReference>
<evidence type="ECO:0000256" key="6">
    <source>
        <dbReference type="SAM" id="Phobius"/>
    </source>
</evidence>
<evidence type="ECO:0000256" key="2">
    <source>
        <dbReference type="ARBA" id="ARBA00012438"/>
    </source>
</evidence>
<evidence type="ECO:0000256" key="5">
    <source>
        <dbReference type="ARBA" id="ARBA00023012"/>
    </source>
</evidence>
<keyword evidence="6" id="KW-1133">Transmembrane helix</keyword>
<feature type="transmembrane region" description="Helical" evidence="6">
    <location>
        <begin position="16"/>
        <end position="34"/>
    </location>
</feature>
<evidence type="ECO:0000313" key="11">
    <source>
        <dbReference type="Proteomes" id="UP000035996"/>
    </source>
</evidence>
<dbReference type="SUPFAM" id="SSF55781">
    <property type="entry name" value="GAF domain-like"/>
    <property type="match status" value="1"/>
</dbReference>
<dbReference type="Gene3D" id="1.20.5.1930">
    <property type="match status" value="1"/>
</dbReference>
<dbReference type="PATRIC" id="fig|157733.3.peg.4260"/>
<keyword evidence="4 10" id="KW-0418">Kinase</keyword>
<feature type="transmembrane region" description="Helical" evidence="6">
    <location>
        <begin position="109"/>
        <end position="129"/>
    </location>
</feature>
<sequence length="616" mass="70096">MEHKAPIQRRERHARWFLTLVSLIGWLSVGWMALHIQQPENFGVFVLLVGFLFVTEYYPISVWKGYTSLSFPLIYTIYAVEGLPLAMVIYAIIVLLVNVIRRRPLRIVFFNPSQLVLSFIAAVSIARLLEPFYSQSENSSLISVMLLTGAYYVINNLLVDLVLIIRPQTYPIQIWRTKFITELISGVISIIYIGVMFYVSNQNRGVIDVFSYFFFFSPLVGFALLSAIIVRLHTERNRLKALFAISTELNRWLPTKNWVDSIETSLNDFVDVDASVLWVKENGRWRVRFSHGQVVKEECMAPHGIKDFDDISETEVFQDRKKNPGIVPSCFDKALKAFVYAPIILEGKSLGMFVVARSRTHSFRQEDIQSVATLANQLAVVIKTRMLISEQEKRTVLEERNRIAREIHDGVAQSLAGAVLKLETANRKFYQKPAEANDILVDSLSKLRHSLKEIRESIYALRPYETERVGLKQAILKRIDVIKKESQLNLSFEERGKPIVLSPMVEKVMFDIFQESVQNTIKHAKATSVTVLLSYQKEHVLLKMTDDGVGFSLLGAMVKAKKDPHFGILSMNEQAEKIEATLQIDSREGEGTEISLAIPKLGLEGGMEHDQRHASG</sequence>
<evidence type="ECO:0000256" key="3">
    <source>
        <dbReference type="ARBA" id="ARBA00022679"/>
    </source>
</evidence>
<reference evidence="10" key="1">
    <citation type="submission" date="2015-06" db="EMBL/GenBank/DDBJ databases">
        <authorList>
            <person name="Liu B."/>
            <person name="Wang J."/>
            <person name="Zhu Y."/>
            <person name="Liu G."/>
            <person name="Chen Q."/>
            <person name="Zheng C."/>
            <person name="Che J."/>
            <person name="Ge C."/>
            <person name="Shi H."/>
            <person name="Pan Z."/>
            <person name="Liu X."/>
        </authorList>
    </citation>
    <scope>NUCLEOTIDE SEQUENCE [LARGE SCALE GENOMIC DNA]</scope>
    <source>
        <strain evidence="10">DSM 16346</strain>
    </source>
</reference>
<keyword evidence="6" id="KW-0472">Membrane</keyword>
<feature type="transmembrane region" description="Helical" evidence="6">
    <location>
        <begin position="41"/>
        <end position="60"/>
    </location>
</feature>
<keyword evidence="11" id="KW-1185">Reference proteome</keyword>
<dbReference type="AlphaFoldDB" id="A0A0J6D2C1"/>
<gene>
    <name evidence="10" type="ORF">AB986_09770</name>
</gene>
<dbReference type="InterPro" id="IPR003018">
    <property type="entry name" value="GAF"/>
</dbReference>
<dbReference type="CDD" id="cd16917">
    <property type="entry name" value="HATPase_UhpB-NarQ-NarX-like"/>
    <property type="match status" value="1"/>
</dbReference>
<dbReference type="InterPro" id="IPR050482">
    <property type="entry name" value="Sensor_HK_TwoCompSys"/>
</dbReference>
<dbReference type="Pfam" id="PF02518">
    <property type="entry name" value="HATPase_c"/>
    <property type="match status" value="1"/>
</dbReference>
<dbReference type="InterPro" id="IPR036890">
    <property type="entry name" value="HATPase_C_sf"/>
</dbReference>
<protein>
    <recommendedName>
        <fullName evidence="2">histidine kinase</fullName>
        <ecNumber evidence="2">2.7.13.3</ecNumber>
    </recommendedName>
</protein>
<dbReference type="InterPro" id="IPR003594">
    <property type="entry name" value="HATPase_dom"/>
</dbReference>
<accession>A0A0J6D2C1</accession>
<dbReference type="STRING" id="157733.AB986_09770"/>
<dbReference type="InterPro" id="IPR029016">
    <property type="entry name" value="GAF-like_dom_sf"/>
</dbReference>
<evidence type="ECO:0000256" key="1">
    <source>
        <dbReference type="ARBA" id="ARBA00000085"/>
    </source>
</evidence>
<dbReference type="PANTHER" id="PTHR24421">
    <property type="entry name" value="NITRATE/NITRITE SENSOR PROTEIN NARX-RELATED"/>
    <property type="match status" value="1"/>
</dbReference>
<proteinExistence type="predicted"/>
<keyword evidence="6" id="KW-0812">Transmembrane</keyword>
<dbReference type="EMBL" id="LELK01000001">
    <property type="protein sequence ID" value="KMM39458.1"/>
    <property type="molecule type" value="Genomic_DNA"/>
</dbReference>
<dbReference type="SUPFAM" id="SSF55874">
    <property type="entry name" value="ATPase domain of HSP90 chaperone/DNA topoisomerase II/histidine kinase"/>
    <property type="match status" value="1"/>
</dbReference>
<feature type="domain" description="GAF" evidence="9">
    <location>
        <begin position="318"/>
        <end position="382"/>
    </location>
</feature>
<dbReference type="Gene3D" id="3.30.565.10">
    <property type="entry name" value="Histidine kinase-like ATPase, C-terminal domain"/>
    <property type="match status" value="1"/>
</dbReference>
<feature type="transmembrane region" description="Helical" evidence="6">
    <location>
        <begin position="210"/>
        <end position="230"/>
    </location>
</feature>
<dbReference type="RefSeq" id="WP_048310629.1">
    <property type="nucleotide sequence ID" value="NZ_CP119526.1"/>
</dbReference>
<dbReference type="GO" id="GO:0016020">
    <property type="term" value="C:membrane"/>
    <property type="evidence" value="ECO:0007669"/>
    <property type="project" value="InterPro"/>
</dbReference>
<feature type="transmembrane region" description="Helical" evidence="6">
    <location>
        <begin position="141"/>
        <end position="165"/>
    </location>
</feature>
<dbReference type="Proteomes" id="UP000035996">
    <property type="component" value="Unassembled WGS sequence"/>
</dbReference>
<keyword evidence="3" id="KW-0808">Transferase</keyword>
<organism evidence="10 11">
    <name type="scientific">Guptibacillus hwajinpoensis</name>
    <dbReference type="NCBI Taxonomy" id="208199"/>
    <lineage>
        <taxon>Bacteria</taxon>
        <taxon>Bacillati</taxon>
        <taxon>Bacillota</taxon>
        <taxon>Bacilli</taxon>
        <taxon>Bacillales</taxon>
        <taxon>Guptibacillaceae</taxon>
        <taxon>Guptibacillus</taxon>
    </lineage>
</organism>
<dbReference type="EC" id="2.7.13.3" evidence="2"/>
<comment type="catalytic activity">
    <reaction evidence="1">
        <text>ATP + protein L-histidine = ADP + protein N-phospho-L-histidine.</text>
        <dbReference type="EC" id="2.7.13.3"/>
    </reaction>
</comment>
<dbReference type="InterPro" id="IPR011712">
    <property type="entry name" value="Sig_transdc_His_kin_sub3_dim/P"/>
</dbReference>
<evidence type="ECO:0000259" key="9">
    <source>
        <dbReference type="Pfam" id="PF13185"/>
    </source>
</evidence>
<keyword evidence="5" id="KW-0902">Two-component regulatory system</keyword>
<comment type="caution">
    <text evidence="10">The sequence shown here is derived from an EMBL/GenBank/DDBJ whole genome shotgun (WGS) entry which is preliminary data.</text>
</comment>
<evidence type="ECO:0000256" key="4">
    <source>
        <dbReference type="ARBA" id="ARBA00022777"/>
    </source>
</evidence>
<evidence type="ECO:0000313" key="10">
    <source>
        <dbReference type="EMBL" id="KMM39458.1"/>
    </source>
</evidence>
<dbReference type="OrthoDB" id="9781904at2"/>
<dbReference type="Pfam" id="PF07730">
    <property type="entry name" value="HisKA_3"/>
    <property type="match status" value="1"/>
</dbReference>
<dbReference type="PANTHER" id="PTHR24421:SF62">
    <property type="entry name" value="SENSORY TRANSDUCTION HISTIDINE KINASE"/>
    <property type="match status" value="1"/>
</dbReference>
<feature type="transmembrane region" description="Helical" evidence="6">
    <location>
        <begin position="72"/>
        <end position="97"/>
    </location>
</feature>
<feature type="domain" description="Histidine kinase/HSP90-like ATPase" evidence="7">
    <location>
        <begin position="509"/>
        <end position="600"/>
    </location>
</feature>
<dbReference type="Gene3D" id="3.30.450.40">
    <property type="match status" value="1"/>
</dbReference>